<dbReference type="Proteomes" id="UP000198510">
    <property type="component" value="Unassembled WGS sequence"/>
</dbReference>
<accession>A0A1G8WMA8</accession>
<reference evidence="2 3" key="1">
    <citation type="submission" date="2016-10" db="EMBL/GenBank/DDBJ databases">
        <authorList>
            <person name="de Groot N.N."/>
        </authorList>
    </citation>
    <scope>NUCLEOTIDE SEQUENCE [LARGE SCALE GENOMIC DNA]</scope>
    <source>
        <strain evidence="2 3">DSM 25186</strain>
    </source>
</reference>
<sequence>MQDKFNDKFREELSGYQAKYEPGDWDRMEKLLDHVETVAPTPRRWLPAMLAASVVINLFFLGWFALDMRTHDRQGATLAQTETLLSLPHGTDTVVSAEANQLTASGLAAAFRASGEHRTSRVSVTGTRTEQQHTAAVHSLRFAASPSAVLTGNSPIEATRVTSEGTGVNNLRAGVPLLSQEPMLLGASQQPEEAVVPTIIEVDQAEVAESGALAALEDETPDVSIRPWSWGVTASPDFNWVKGGTAPSPRFTFGAHLARKLGKKIELALGLAVSQKTYHRREEAQPVQSTSYLASSVSSQARLINKNAGIELEKMVANRTQVEIPLTATVEVGSSPHNRTFLQAGLVGCYTLDERYRYEYKPQSPQQTLVPNTFTNGMYNLDSQTEQAFSHEEVEKPSFFAALHVAAGKEWALHPNLRLQIAPYLQIPMQYRPDEKQAPFTAGLQTTFRMPLAP</sequence>
<keyword evidence="3" id="KW-1185">Reference proteome</keyword>
<dbReference type="STRING" id="1075417.SAMN05421823_101130"/>
<keyword evidence="1" id="KW-0812">Transmembrane</keyword>
<dbReference type="AlphaFoldDB" id="A0A1G8WMA8"/>
<protein>
    <recommendedName>
        <fullName evidence="4">Outer membrane protein beta-barrel domain-containing protein</fullName>
    </recommendedName>
</protein>
<name>A0A1G8WMA8_9BACT</name>
<evidence type="ECO:0000313" key="2">
    <source>
        <dbReference type="EMBL" id="SDJ79492.1"/>
    </source>
</evidence>
<organism evidence="2 3">
    <name type="scientific">Catalinimonas alkaloidigena</name>
    <dbReference type="NCBI Taxonomy" id="1075417"/>
    <lineage>
        <taxon>Bacteria</taxon>
        <taxon>Pseudomonadati</taxon>
        <taxon>Bacteroidota</taxon>
        <taxon>Cytophagia</taxon>
        <taxon>Cytophagales</taxon>
        <taxon>Catalimonadaceae</taxon>
        <taxon>Catalinimonas</taxon>
    </lineage>
</organism>
<keyword evidence="1" id="KW-0472">Membrane</keyword>
<dbReference type="EMBL" id="FNFO01000001">
    <property type="protein sequence ID" value="SDJ79492.1"/>
    <property type="molecule type" value="Genomic_DNA"/>
</dbReference>
<evidence type="ECO:0008006" key="4">
    <source>
        <dbReference type="Google" id="ProtNLM"/>
    </source>
</evidence>
<keyword evidence="1" id="KW-1133">Transmembrane helix</keyword>
<dbReference type="OrthoDB" id="1523584at2"/>
<gene>
    <name evidence="2" type="ORF">SAMN05421823_101130</name>
</gene>
<proteinExistence type="predicted"/>
<evidence type="ECO:0000313" key="3">
    <source>
        <dbReference type="Proteomes" id="UP000198510"/>
    </source>
</evidence>
<feature type="transmembrane region" description="Helical" evidence="1">
    <location>
        <begin position="45"/>
        <end position="66"/>
    </location>
</feature>
<dbReference type="RefSeq" id="WP_089677903.1">
    <property type="nucleotide sequence ID" value="NZ_FNFO01000001.1"/>
</dbReference>
<evidence type="ECO:0000256" key="1">
    <source>
        <dbReference type="SAM" id="Phobius"/>
    </source>
</evidence>